<dbReference type="GO" id="GO:0005737">
    <property type="term" value="C:cytoplasm"/>
    <property type="evidence" value="ECO:0007669"/>
    <property type="project" value="UniProtKB-SubCell"/>
</dbReference>
<evidence type="ECO:0000313" key="7">
    <source>
        <dbReference type="EMBL" id="KAK0137254.1"/>
    </source>
</evidence>
<accession>A0AA47MBY5</accession>
<proteinExistence type="inferred from homology"/>
<keyword evidence="8" id="KW-1185">Reference proteome</keyword>
<dbReference type="PANTHER" id="PTHR22419:SF2">
    <property type="entry name" value="COILED-COIL DOMAIN-CONTAINING PROTEIN 172"/>
    <property type="match status" value="1"/>
</dbReference>
<keyword evidence="4" id="KW-0963">Cytoplasm</keyword>
<keyword evidence="5 6" id="KW-0175">Coiled coil</keyword>
<gene>
    <name evidence="7" type="primary">ccdc172</name>
    <name evidence="7" type="ORF">N1851_026549</name>
</gene>
<evidence type="ECO:0000256" key="2">
    <source>
        <dbReference type="ARBA" id="ARBA00008975"/>
    </source>
</evidence>
<evidence type="ECO:0000313" key="8">
    <source>
        <dbReference type="Proteomes" id="UP001174136"/>
    </source>
</evidence>
<evidence type="ECO:0000256" key="1">
    <source>
        <dbReference type="ARBA" id="ARBA00004496"/>
    </source>
</evidence>
<organism evidence="7 8">
    <name type="scientific">Merluccius polli</name>
    <name type="common">Benguela hake</name>
    <name type="synonym">Merluccius cadenati</name>
    <dbReference type="NCBI Taxonomy" id="89951"/>
    <lineage>
        <taxon>Eukaryota</taxon>
        <taxon>Metazoa</taxon>
        <taxon>Chordata</taxon>
        <taxon>Craniata</taxon>
        <taxon>Vertebrata</taxon>
        <taxon>Euteleostomi</taxon>
        <taxon>Actinopterygii</taxon>
        <taxon>Neopterygii</taxon>
        <taxon>Teleostei</taxon>
        <taxon>Neoteleostei</taxon>
        <taxon>Acanthomorphata</taxon>
        <taxon>Zeiogadaria</taxon>
        <taxon>Gadariae</taxon>
        <taxon>Gadiformes</taxon>
        <taxon>Gadoidei</taxon>
        <taxon>Merlucciidae</taxon>
        <taxon>Merluccius</taxon>
    </lineage>
</organism>
<dbReference type="AlphaFoldDB" id="A0AA47MBY5"/>
<comment type="similarity">
    <text evidence="2">Belongs to the CCDC172 family.</text>
</comment>
<dbReference type="Proteomes" id="UP001174136">
    <property type="component" value="Unassembled WGS sequence"/>
</dbReference>
<name>A0AA47MBY5_MERPO</name>
<feature type="coiled-coil region" evidence="6">
    <location>
        <begin position="121"/>
        <end position="186"/>
    </location>
</feature>
<evidence type="ECO:0000256" key="6">
    <source>
        <dbReference type="SAM" id="Coils"/>
    </source>
</evidence>
<evidence type="ECO:0000256" key="5">
    <source>
        <dbReference type="ARBA" id="ARBA00023054"/>
    </source>
</evidence>
<comment type="caution">
    <text evidence="7">The sequence shown here is derived from an EMBL/GenBank/DDBJ whole genome shotgun (WGS) entry which is preliminary data.</text>
</comment>
<evidence type="ECO:0000256" key="3">
    <source>
        <dbReference type="ARBA" id="ARBA00022327"/>
    </source>
</evidence>
<dbReference type="PANTHER" id="PTHR22419">
    <property type="entry name" value="COILED-COIL DOMAIN-CONTAINING PROTEIN 172"/>
    <property type="match status" value="1"/>
</dbReference>
<dbReference type="InterPro" id="IPR029618">
    <property type="entry name" value="CCDC172"/>
</dbReference>
<feature type="coiled-coil region" evidence="6">
    <location>
        <begin position="43"/>
        <end position="84"/>
    </location>
</feature>
<evidence type="ECO:0000256" key="4">
    <source>
        <dbReference type="ARBA" id="ARBA00022490"/>
    </source>
</evidence>
<dbReference type="EMBL" id="JAOPHQ010004917">
    <property type="protein sequence ID" value="KAK0137254.1"/>
    <property type="molecule type" value="Genomic_DNA"/>
</dbReference>
<comment type="subcellular location">
    <subcellularLocation>
        <location evidence="1">Cytoplasm</location>
    </subcellularLocation>
</comment>
<protein>
    <recommendedName>
        <fullName evidence="3">Coiled-coil domain-containing protein 172</fullName>
    </recommendedName>
</protein>
<reference evidence="7" key="1">
    <citation type="journal article" date="2023" name="Front. Mar. Sci.">
        <title>A new Merluccius polli reference genome to investigate the effects of global change in West African waters.</title>
        <authorList>
            <person name="Mateo J.L."/>
            <person name="Blanco-Fernandez C."/>
            <person name="Garcia-Vazquez E."/>
            <person name="Machado-Schiaffino G."/>
        </authorList>
    </citation>
    <scope>NUCLEOTIDE SEQUENCE</scope>
    <source>
        <strain evidence="7">C29</strain>
        <tissue evidence="7">Fin</tissue>
    </source>
</reference>
<sequence>MAAVHLAIFIFSEYFYISKFCCHGNIISFFLHFIHLSSQTQQLSEMKLQHDLMKKQEQQTERQLKELLRQQGHLKEHLDQIRTEATEEQEKFLEEIRRFNSSFSLGGNREAKSGSRTQAEILNLQKEVDSIYKEMELENQKNGRMNSMLEENKALMLELKELENANKDLDRQIMEAKAVTESLRAESMMVSLKPQTDSTCLR</sequence>